<accession>A0A371HA17</accession>
<dbReference type="InterPro" id="IPR023393">
    <property type="entry name" value="START-like_dom_sf"/>
</dbReference>
<dbReference type="AlphaFoldDB" id="A0A371HA17"/>
<dbReference type="SUPFAM" id="SSF55961">
    <property type="entry name" value="Bet v1-like"/>
    <property type="match status" value="1"/>
</dbReference>
<proteinExistence type="inferred from homology"/>
<comment type="caution">
    <text evidence="3">The sequence shown here is derived from an EMBL/GenBank/DDBJ whole genome shotgun (WGS) entry which is preliminary data.</text>
</comment>
<dbReference type="EMBL" id="QJKJ01003188">
    <property type="protein sequence ID" value="RDX99625.1"/>
    <property type="molecule type" value="Genomic_DNA"/>
</dbReference>
<evidence type="ECO:0000313" key="3">
    <source>
        <dbReference type="EMBL" id="RDX99625.1"/>
    </source>
</evidence>
<dbReference type="GO" id="GO:0006952">
    <property type="term" value="P:defense response"/>
    <property type="evidence" value="ECO:0007669"/>
    <property type="project" value="InterPro"/>
</dbReference>
<protein>
    <submittedName>
        <fullName evidence="3">MLP-like protein 43</fullName>
    </submittedName>
</protein>
<dbReference type="SMART" id="SM01037">
    <property type="entry name" value="Bet_v_1"/>
    <property type="match status" value="1"/>
</dbReference>
<gene>
    <name evidence="3" type="primary">MLP43</name>
    <name evidence="3" type="ORF">CR513_17300</name>
</gene>
<dbReference type="PANTHER" id="PTHR31338:SF16">
    <property type="entry name" value="POLYKETIDE CYCLASE_DEHYDRASE AND LIPID TRANSPORT SUPERFAMILY PROTEIN"/>
    <property type="match status" value="1"/>
</dbReference>
<reference evidence="3" key="1">
    <citation type="submission" date="2018-05" db="EMBL/GenBank/DDBJ databases">
        <title>Draft genome of Mucuna pruriens seed.</title>
        <authorList>
            <person name="Nnadi N.E."/>
            <person name="Vos R."/>
            <person name="Hasami M.H."/>
            <person name="Devisetty U.K."/>
            <person name="Aguiy J.C."/>
        </authorList>
    </citation>
    <scope>NUCLEOTIDE SEQUENCE [LARGE SCALE GENOMIC DNA]</scope>
    <source>
        <strain evidence="3">JCA_2017</strain>
    </source>
</reference>
<dbReference type="OrthoDB" id="1847301at2759"/>
<feature type="non-terminal residue" evidence="3">
    <location>
        <position position="1"/>
    </location>
</feature>
<dbReference type="Gene3D" id="3.30.530.20">
    <property type="match status" value="1"/>
</dbReference>
<dbReference type="InterPro" id="IPR052006">
    <property type="entry name" value="MLP-like"/>
</dbReference>
<dbReference type="Pfam" id="PF00407">
    <property type="entry name" value="Bet_v_1"/>
    <property type="match status" value="1"/>
</dbReference>
<evidence type="ECO:0000256" key="1">
    <source>
        <dbReference type="ARBA" id="ARBA00038242"/>
    </source>
</evidence>
<feature type="domain" description="Bet v I/Major latex protein" evidence="2">
    <location>
        <begin position="2"/>
        <end position="152"/>
    </location>
</feature>
<keyword evidence="4" id="KW-1185">Reference proteome</keyword>
<dbReference type="Proteomes" id="UP000257109">
    <property type="component" value="Unassembled WGS sequence"/>
</dbReference>
<sequence length="152" mass="17667">MSLAGKISIEFGVQATATKWFNLFAKQLHHVQNLTDRVHETKLHHGDDWHHKESIKHWTSTIGGKVITYQESIESIDETNKTITYKLFGGDIGRQYKVFKLIFQVIEKDHDVAIIKWSIEYEGIGEKVDPPYDYMEYLYTGSRDIDAHLLKT</sequence>
<comment type="similarity">
    <text evidence="1">Belongs to the MLP family.</text>
</comment>
<evidence type="ECO:0000313" key="4">
    <source>
        <dbReference type="Proteomes" id="UP000257109"/>
    </source>
</evidence>
<dbReference type="PANTHER" id="PTHR31338">
    <property type="entry name" value="POLYKETIDE CYCLASE/DEHYDRASE AND LIPID TRANSPORT SUPERFAMILY PROTEIN"/>
    <property type="match status" value="1"/>
</dbReference>
<organism evidence="3 4">
    <name type="scientific">Mucuna pruriens</name>
    <name type="common">Velvet bean</name>
    <name type="synonym">Dolichos pruriens</name>
    <dbReference type="NCBI Taxonomy" id="157652"/>
    <lineage>
        <taxon>Eukaryota</taxon>
        <taxon>Viridiplantae</taxon>
        <taxon>Streptophyta</taxon>
        <taxon>Embryophyta</taxon>
        <taxon>Tracheophyta</taxon>
        <taxon>Spermatophyta</taxon>
        <taxon>Magnoliopsida</taxon>
        <taxon>eudicotyledons</taxon>
        <taxon>Gunneridae</taxon>
        <taxon>Pentapetalae</taxon>
        <taxon>rosids</taxon>
        <taxon>fabids</taxon>
        <taxon>Fabales</taxon>
        <taxon>Fabaceae</taxon>
        <taxon>Papilionoideae</taxon>
        <taxon>50 kb inversion clade</taxon>
        <taxon>NPAAA clade</taxon>
        <taxon>indigoferoid/millettioid clade</taxon>
        <taxon>Phaseoleae</taxon>
        <taxon>Mucuna</taxon>
    </lineage>
</organism>
<dbReference type="InterPro" id="IPR000916">
    <property type="entry name" value="Bet_v_I/MLP"/>
</dbReference>
<name>A0A371HA17_MUCPR</name>
<evidence type="ECO:0000259" key="2">
    <source>
        <dbReference type="SMART" id="SM01037"/>
    </source>
</evidence>